<comment type="caution">
    <text evidence="5">The sequence shown here is derived from an EMBL/GenBank/DDBJ whole genome shotgun (WGS) entry which is preliminary data.</text>
</comment>
<evidence type="ECO:0000259" key="4">
    <source>
        <dbReference type="PROSITE" id="PS50995"/>
    </source>
</evidence>
<keyword evidence="3" id="KW-0804">Transcription</keyword>
<dbReference type="InterPro" id="IPR039422">
    <property type="entry name" value="MarR/SlyA-like"/>
</dbReference>
<dbReference type="EMBL" id="LOHF01000008">
    <property type="protein sequence ID" value="OUM73675.1"/>
    <property type="molecule type" value="Genomic_DNA"/>
</dbReference>
<evidence type="ECO:0000313" key="6">
    <source>
        <dbReference type="Proteomes" id="UP000195440"/>
    </source>
</evidence>
<evidence type="ECO:0000313" key="5">
    <source>
        <dbReference type="EMBL" id="OUM73675.1"/>
    </source>
</evidence>
<dbReference type="OrthoDB" id="9799368at2"/>
<dbReference type="GO" id="GO:0006950">
    <property type="term" value="P:response to stress"/>
    <property type="evidence" value="ECO:0007669"/>
    <property type="project" value="TreeGrafter"/>
</dbReference>
<dbReference type="AlphaFoldDB" id="A0A1Y3P1H9"/>
<evidence type="ECO:0000256" key="3">
    <source>
        <dbReference type="ARBA" id="ARBA00023163"/>
    </source>
</evidence>
<dbReference type="InterPro" id="IPR036390">
    <property type="entry name" value="WH_DNA-bd_sf"/>
</dbReference>
<evidence type="ECO:0000256" key="1">
    <source>
        <dbReference type="ARBA" id="ARBA00023015"/>
    </source>
</evidence>
<dbReference type="Proteomes" id="UP000195440">
    <property type="component" value="Unassembled WGS sequence"/>
</dbReference>
<keyword evidence="6" id="KW-1185">Reference proteome</keyword>
<dbReference type="RefSeq" id="WP_087266952.1">
    <property type="nucleotide sequence ID" value="NZ_CP167995.1"/>
</dbReference>
<dbReference type="SUPFAM" id="SSF46785">
    <property type="entry name" value="Winged helix' DNA-binding domain"/>
    <property type="match status" value="1"/>
</dbReference>
<reference evidence="5 6" key="1">
    <citation type="journal article" date="2017" name="Syst. Appl. Microbiol.">
        <title>Pseudomonas caspiana sp. nov., a citrus pathogen in the Pseudomonas syringae phylogenetic group.</title>
        <authorList>
            <person name="Busquets A."/>
            <person name="Gomila M."/>
            <person name="Beiki F."/>
            <person name="Mulet M."/>
            <person name="Rahimian H."/>
            <person name="Garcia-Valdes E."/>
            <person name="Lalucat J."/>
        </authorList>
    </citation>
    <scope>NUCLEOTIDE SEQUENCE [LARGE SCALE GENOMIC DNA]</scope>
    <source>
        <strain evidence="5 6">FBF102</strain>
    </source>
</reference>
<organism evidence="5 6">
    <name type="scientific">Pseudomonas caspiana</name>
    <dbReference type="NCBI Taxonomy" id="1451454"/>
    <lineage>
        <taxon>Bacteria</taxon>
        <taxon>Pseudomonadati</taxon>
        <taxon>Pseudomonadota</taxon>
        <taxon>Gammaproteobacteria</taxon>
        <taxon>Pseudomonadales</taxon>
        <taxon>Pseudomonadaceae</taxon>
        <taxon>Pseudomonas</taxon>
    </lineage>
</organism>
<keyword evidence="1" id="KW-0805">Transcription regulation</keyword>
<feature type="domain" description="HTH marR-type" evidence="4">
    <location>
        <begin position="1"/>
        <end position="142"/>
    </location>
</feature>
<gene>
    <name evidence="5" type="ORF">AUC60_11390</name>
</gene>
<name>A0A1Y3P1H9_9PSED</name>
<dbReference type="InterPro" id="IPR036388">
    <property type="entry name" value="WH-like_DNA-bd_sf"/>
</dbReference>
<dbReference type="InterPro" id="IPR000835">
    <property type="entry name" value="HTH_MarR-typ"/>
</dbReference>
<evidence type="ECO:0000256" key="2">
    <source>
        <dbReference type="ARBA" id="ARBA00023125"/>
    </source>
</evidence>
<protein>
    <submittedName>
        <fullName evidence="5">MarR family transcriptional regulator</fullName>
    </submittedName>
</protein>
<dbReference type="PANTHER" id="PTHR33164">
    <property type="entry name" value="TRANSCRIPTIONAL REGULATOR, MARR FAMILY"/>
    <property type="match status" value="1"/>
</dbReference>
<sequence>MLDLKNSASQQAAMEAFFFGYQAFTAKADEMLARRGFSRVHQRVVFFIARYPELSVKELLGVLGVSKQALNAPLRQLIAMDLVHSTAPDSDKRKRLLGLTEEGVKFEQALRREQVKLLQRVFAEAGRDAVDGWLQVNEALGRTLQGSARPVSREDD</sequence>
<dbReference type="PROSITE" id="PS01117">
    <property type="entry name" value="HTH_MARR_1"/>
    <property type="match status" value="1"/>
</dbReference>
<dbReference type="GO" id="GO:0003677">
    <property type="term" value="F:DNA binding"/>
    <property type="evidence" value="ECO:0007669"/>
    <property type="project" value="UniProtKB-KW"/>
</dbReference>
<dbReference type="PANTHER" id="PTHR33164:SF44">
    <property type="entry name" value="TRANSCRIPTIONAL REGULATORY PROTEIN"/>
    <property type="match status" value="1"/>
</dbReference>
<dbReference type="Gene3D" id="1.10.10.10">
    <property type="entry name" value="Winged helix-like DNA-binding domain superfamily/Winged helix DNA-binding domain"/>
    <property type="match status" value="1"/>
</dbReference>
<dbReference type="SMART" id="SM00347">
    <property type="entry name" value="HTH_MARR"/>
    <property type="match status" value="1"/>
</dbReference>
<dbReference type="PROSITE" id="PS50995">
    <property type="entry name" value="HTH_MARR_2"/>
    <property type="match status" value="1"/>
</dbReference>
<accession>A0A1Y3P1H9</accession>
<dbReference type="GO" id="GO:0003700">
    <property type="term" value="F:DNA-binding transcription factor activity"/>
    <property type="evidence" value="ECO:0007669"/>
    <property type="project" value="InterPro"/>
</dbReference>
<keyword evidence="2" id="KW-0238">DNA-binding</keyword>
<dbReference type="Pfam" id="PF12802">
    <property type="entry name" value="MarR_2"/>
    <property type="match status" value="1"/>
</dbReference>
<proteinExistence type="predicted"/>
<dbReference type="InterPro" id="IPR023187">
    <property type="entry name" value="Tscrpt_reg_MarR-type_CS"/>
</dbReference>